<dbReference type="Proteomes" id="UP000805193">
    <property type="component" value="Unassembled WGS sequence"/>
</dbReference>
<organism evidence="1 2">
    <name type="scientific">Ixodes persulcatus</name>
    <name type="common">Taiga tick</name>
    <dbReference type="NCBI Taxonomy" id="34615"/>
    <lineage>
        <taxon>Eukaryota</taxon>
        <taxon>Metazoa</taxon>
        <taxon>Ecdysozoa</taxon>
        <taxon>Arthropoda</taxon>
        <taxon>Chelicerata</taxon>
        <taxon>Arachnida</taxon>
        <taxon>Acari</taxon>
        <taxon>Parasitiformes</taxon>
        <taxon>Ixodida</taxon>
        <taxon>Ixodoidea</taxon>
        <taxon>Ixodidae</taxon>
        <taxon>Ixodinae</taxon>
        <taxon>Ixodes</taxon>
    </lineage>
</organism>
<evidence type="ECO:0000313" key="2">
    <source>
        <dbReference type="Proteomes" id="UP000805193"/>
    </source>
</evidence>
<evidence type="ECO:0000313" key="1">
    <source>
        <dbReference type="EMBL" id="KAG0434803.1"/>
    </source>
</evidence>
<accession>A0AC60QJP4</accession>
<proteinExistence type="predicted"/>
<protein>
    <submittedName>
        <fullName evidence="1">Uncharacterized protein</fullName>
    </submittedName>
</protein>
<reference evidence="1 2" key="1">
    <citation type="journal article" date="2020" name="Cell">
        <title>Large-Scale Comparative Analyses of Tick Genomes Elucidate Their Genetic Diversity and Vector Capacities.</title>
        <authorList>
            <consortium name="Tick Genome and Microbiome Consortium (TIGMIC)"/>
            <person name="Jia N."/>
            <person name="Wang J."/>
            <person name="Shi W."/>
            <person name="Du L."/>
            <person name="Sun Y."/>
            <person name="Zhan W."/>
            <person name="Jiang J.F."/>
            <person name="Wang Q."/>
            <person name="Zhang B."/>
            <person name="Ji P."/>
            <person name="Bell-Sakyi L."/>
            <person name="Cui X.M."/>
            <person name="Yuan T.T."/>
            <person name="Jiang B.G."/>
            <person name="Yang W.F."/>
            <person name="Lam T.T."/>
            <person name="Chang Q.C."/>
            <person name="Ding S.J."/>
            <person name="Wang X.J."/>
            <person name="Zhu J.G."/>
            <person name="Ruan X.D."/>
            <person name="Zhao L."/>
            <person name="Wei J.T."/>
            <person name="Ye R.Z."/>
            <person name="Que T.C."/>
            <person name="Du C.H."/>
            <person name="Zhou Y.H."/>
            <person name="Cheng J.X."/>
            <person name="Dai P.F."/>
            <person name="Guo W.B."/>
            <person name="Han X.H."/>
            <person name="Huang E.J."/>
            <person name="Li L.F."/>
            <person name="Wei W."/>
            <person name="Gao Y.C."/>
            <person name="Liu J.Z."/>
            <person name="Shao H.Z."/>
            <person name="Wang X."/>
            <person name="Wang C.C."/>
            <person name="Yang T.C."/>
            <person name="Huo Q.B."/>
            <person name="Li W."/>
            <person name="Chen H.Y."/>
            <person name="Chen S.E."/>
            <person name="Zhou L.G."/>
            <person name="Ni X.B."/>
            <person name="Tian J.H."/>
            <person name="Sheng Y."/>
            <person name="Liu T."/>
            <person name="Pan Y.S."/>
            <person name="Xia L.Y."/>
            <person name="Li J."/>
            <person name="Zhao F."/>
            <person name="Cao W.C."/>
        </authorList>
    </citation>
    <scope>NUCLEOTIDE SEQUENCE [LARGE SCALE GENOMIC DNA]</scope>
    <source>
        <strain evidence="1">Iper-2018</strain>
    </source>
</reference>
<dbReference type="EMBL" id="JABSTQ010008159">
    <property type="protein sequence ID" value="KAG0434803.1"/>
    <property type="molecule type" value="Genomic_DNA"/>
</dbReference>
<gene>
    <name evidence="1" type="ORF">HPB47_018875</name>
</gene>
<sequence>MIRWILGHDGHPGNERTHELASEASQHRSRHGDPTWLTPFQRPRGAQEPPPTKTAGPASYNHTLAKLTHEGTHSLSLTLILTGEVKRIRGSGLLFQARAGTLGTRTWRANFTEDLETRCAICGSDSETIDHIVVACRGLTPHLETDSVPGALGFTMAVEVDEGLSHPAADRQKTKAAEGAIERTKRRLEDWWRKNRE</sequence>
<comment type="caution">
    <text evidence="1">The sequence shown here is derived from an EMBL/GenBank/DDBJ whole genome shotgun (WGS) entry which is preliminary data.</text>
</comment>
<name>A0AC60QJP4_IXOPE</name>
<keyword evidence="2" id="KW-1185">Reference proteome</keyword>